<feature type="transmembrane region" description="Helical" evidence="5">
    <location>
        <begin position="213"/>
        <end position="241"/>
    </location>
</feature>
<comment type="subcellular location">
    <subcellularLocation>
        <location evidence="1">Membrane</location>
        <topology evidence="1">Multi-pass membrane protein</topology>
    </subcellularLocation>
</comment>
<name>A0A1G9JIY8_9ACTN</name>
<feature type="transmembrane region" description="Helical" evidence="5">
    <location>
        <begin position="354"/>
        <end position="381"/>
    </location>
</feature>
<dbReference type="OrthoDB" id="5150405at2"/>
<reference evidence="7 8" key="1">
    <citation type="submission" date="2016-10" db="EMBL/GenBank/DDBJ databases">
        <authorList>
            <person name="de Groot N.N."/>
        </authorList>
    </citation>
    <scope>NUCLEOTIDE SEQUENCE [LARGE SCALE GENOMIC DNA]</scope>
    <source>
        <strain evidence="7 8">CGMCC 4.5681</strain>
    </source>
</reference>
<dbReference type="GO" id="GO:0016020">
    <property type="term" value="C:membrane"/>
    <property type="evidence" value="ECO:0007669"/>
    <property type="project" value="UniProtKB-SubCell"/>
</dbReference>
<evidence type="ECO:0000259" key="6">
    <source>
        <dbReference type="Pfam" id="PF04932"/>
    </source>
</evidence>
<keyword evidence="4 5" id="KW-0472">Membrane</keyword>
<dbReference type="GO" id="GO:0016874">
    <property type="term" value="F:ligase activity"/>
    <property type="evidence" value="ECO:0007669"/>
    <property type="project" value="UniProtKB-KW"/>
</dbReference>
<evidence type="ECO:0000256" key="5">
    <source>
        <dbReference type="SAM" id="Phobius"/>
    </source>
</evidence>
<feature type="transmembrane region" description="Helical" evidence="5">
    <location>
        <begin position="247"/>
        <end position="266"/>
    </location>
</feature>
<feature type="transmembrane region" description="Helical" evidence="5">
    <location>
        <begin position="83"/>
        <end position="101"/>
    </location>
</feature>
<evidence type="ECO:0000256" key="4">
    <source>
        <dbReference type="ARBA" id="ARBA00023136"/>
    </source>
</evidence>
<dbReference type="RefSeq" id="WP_090770357.1">
    <property type="nucleotide sequence ID" value="NZ_FNFB01000020.1"/>
</dbReference>
<dbReference type="STRING" id="683260.SAMN05421874_12088"/>
<feature type="transmembrane region" description="Helical" evidence="5">
    <location>
        <begin position="135"/>
        <end position="157"/>
    </location>
</feature>
<evidence type="ECO:0000313" key="8">
    <source>
        <dbReference type="Proteomes" id="UP000198683"/>
    </source>
</evidence>
<evidence type="ECO:0000313" key="7">
    <source>
        <dbReference type="EMBL" id="SDL37560.1"/>
    </source>
</evidence>
<dbReference type="PROSITE" id="PS51257">
    <property type="entry name" value="PROKAR_LIPOPROTEIN"/>
    <property type="match status" value="1"/>
</dbReference>
<evidence type="ECO:0000256" key="1">
    <source>
        <dbReference type="ARBA" id="ARBA00004141"/>
    </source>
</evidence>
<feature type="transmembrane region" description="Helical" evidence="5">
    <location>
        <begin position="180"/>
        <end position="201"/>
    </location>
</feature>
<dbReference type="Proteomes" id="UP000198683">
    <property type="component" value="Unassembled WGS sequence"/>
</dbReference>
<proteinExistence type="predicted"/>
<evidence type="ECO:0000256" key="3">
    <source>
        <dbReference type="ARBA" id="ARBA00022989"/>
    </source>
</evidence>
<feature type="transmembrane region" description="Helical" evidence="5">
    <location>
        <begin position="404"/>
        <end position="424"/>
    </location>
</feature>
<feature type="domain" description="O-antigen ligase-related" evidence="6">
    <location>
        <begin position="215"/>
        <end position="370"/>
    </location>
</feature>
<gene>
    <name evidence="7" type="ORF">SAMN05421874_12088</name>
</gene>
<accession>A0A1G9JIY8</accession>
<sequence length="445" mass="45541">MKALIERPSLAAAATVLISCLPADRTATGVHVSAADLTSVALIVLAAAFLLSGRRAGVIDVAGRRPSLRTGVMDVAGTLERRAVVLAPLAAAATVALLASADTMASLPGYLRFLQVFVLVPLAVLVTVRDRADVMIVAGSVVGAATLQGVLGCYQVLTGTGAAYEGERVRAVGTFGAPDVMGMATMVSYGVVILLAAGLSVRGNGRVLALGGAGLLCVPLALSLSRGSWIAVICAVLVVLFLHSRAVAARVVLVGAVGAALAFAAGTGSDLLDRRLASITEVVTDPDQSVSDRYSLWTAATGMWVDNPLTGVGPRRFGELRDTYAPLELSSGSDTDDPVHGYERRPLLSPHNMYLLILSEQGLLGLAAFAGFLGCLAWWAARGAVLAAAGLVTWHVVSFTYGDIGGPSTMVTSVALGLALALVAGRHRAAVRTENRAAVGAGAAR</sequence>
<feature type="transmembrane region" description="Helical" evidence="5">
    <location>
        <begin position="39"/>
        <end position="62"/>
    </location>
</feature>
<keyword evidence="7" id="KW-0436">Ligase</keyword>
<protein>
    <submittedName>
        <fullName evidence="7">O-Antigen ligase</fullName>
    </submittedName>
</protein>
<keyword evidence="3 5" id="KW-1133">Transmembrane helix</keyword>
<keyword evidence="2 5" id="KW-0812">Transmembrane</keyword>
<keyword evidence="8" id="KW-1185">Reference proteome</keyword>
<dbReference type="AlphaFoldDB" id="A0A1G9JIY8"/>
<dbReference type="PANTHER" id="PTHR37422">
    <property type="entry name" value="TEICHURONIC ACID BIOSYNTHESIS PROTEIN TUAE"/>
    <property type="match status" value="1"/>
</dbReference>
<dbReference type="PANTHER" id="PTHR37422:SF13">
    <property type="entry name" value="LIPOPOLYSACCHARIDE BIOSYNTHESIS PROTEIN PA4999-RELATED"/>
    <property type="match status" value="1"/>
</dbReference>
<dbReference type="Pfam" id="PF04932">
    <property type="entry name" value="Wzy_C"/>
    <property type="match status" value="1"/>
</dbReference>
<organism evidence="7 8">
    <name type="scientific">Nonomuraea maritima</name>
    <dbReference type="NCBI Taxonomy" id="683260"/>
    <lineage>
        <taxon>Bacteria</taxon>
        <taxon>Bacillati</taxon>
        <taxon>Actinomycetota</taxon>
        <taxon>Actinomycetes</taxon>
        <taxon>Streptosporangiales</taxon>
        <taxon>Streptosporangiaceae</taxon>
        <taxon>Nonomuraea</taxon>
    </lineage>
</organism>
<feature type="transmembrane region" description="Helical" evidence="5">
    <location>
        <begin position="107"/>
        <end position="128"/>
    </location>
</feature>
<evidence type="ECO:0000256" key="2">
    <source>
        <dbReference type="ARBA" id="ARBA00022692"/>
    </source>
</evidence>
<dbReference type="InterPro" id="IPR007016">
    <property type="entry name" value="O-antigen_ligase-rel_domated"/>
</dbReference>
<dbReference type="InterPro" id="IPR051533">
    <property type="entry name" value="WaaL-like"/>
</dbReference>
<dbReference type="EMBL" id="FNFB01000020">
    <property type="protein sequence ID" value="SDL37560.1"/>
    <property type="molecule type" value="Genomic_DNA"/>
</dbReference>